<protein>
    <recommendedName>
        <fullName evidence="4 8">Protein N-terminal glutamine amidohydrolase</fullName>
        <ecNumber evidence="3 8">3.5.1.122</ecNumber>
    </recommendedName>
    <alternativeName>
        <fullName evidence="6 8">Protein NH2-terminal glutamine deamidase</fullName>
    </alternativeName>
</protein>
<accession>A0A1D6M2Z5</accession>
<dbReference type="PANTHER" id="PTHR13035:SF0">
    <property type="entry name" value="PROTEIN N-TERMINAL GLUTAMINE AMIDOHYDROLASE"/>
    <property type="match status" value="1"/>
</dbReference>
<name>A0A1D6M2Z5_MAIZE</name>
<reference evidence="11" key="1">
    <citation type="submission" date="2015-12" db="EMBL/GenBank/DDBJ databases">
        <title>Update maize B73 reference genome by single molecule sequencing technologies.</title>
        <authorList>
            <consortium name="Maize Genome Sequencing Project"/>
            <person name="Ware D."/>
        </authorList>
    </citation>
    <scope>NUCLEOTIDE SEQUENCE</scope>
    <source>
        <tissue evidence="11">Seedling</tissue>
    </source>
</reference>
<dbReference type="AlphaFoldDB" id="A0A1D6M2Z5"/>
<dbReference type="GO" id="GO:0008418">
    <property type="term" value="F:protein-N-terminal asparagine amidohydrolase activity"/>
    <property type="evidence" value="ECO:0007669"/>
    <property type="project" value="UniProtKB-UniRule"/>
</dbReference>
<dbReference type="Pfam" id="PF09764">
    <property type="entry name" value="Nt_Gln_amidase"/>
    <property type="match status" value="1"/>
</dbReference>
<proteinExistence type="inferred from homology"/>
<evidence type="ECO:0000256" key="1">
    <source>
        <dbReference type="ARBA" id="ARBA00008985"/>
    </source>
</evidence>
<dbReference type="IntAct" id="A0A1D6M2Z5">
    <property type="interactions" value="6"/>
</dbReference>
<dbReference type="InterPro" id="IPR023128">
    <property type="entry name" value="Prot_N_Gln_amidohydro_ab_roll"/>
</dbReference>
<evidence type="ECO:0000259" key="10">
    <source>
        <dbReference type="Pfam" id="PF09764"/>
    </source>
</evidence>
<dbReference type="FunCoup" id="A0A1D6M2Z5">
    <property type="interactions" value="1207"/>
</dbReference>
<dbReference type="FunFam" id="3.10.620.10:FF:000001">
    <property type="entry name" value="Blast:Protein N-terminal glutamine amidohydrolase"/>
    <property type="match status" value="1"/>
</dbReference>
<dbReference type="EC" id="3.5.1.122" evidence="3 8"/>
<comment type="subunit">
    <text evidence="2 8">Monomer.</text>
</comment>
<feature type="region of interest" description="Disordered" evidence="9">
    <location>
        <begin position="1"/>
        <end position="25"/>
    </location>
</feature>
<dbReference type="InterPro" id="IPR037132">
    <property type="entry name" value="N_Gln_amidohydro_ab_roll_sf"/>
</dbReference>
<dbReference type="ExpressionAtlas" id="A0A1D6M2Z5">
    <property type="expression patterns" value="baseline and differential"/>
</dbReference>
<dbReference type="STRING" id="4577.A0A1D6M2Z5"/>
<comment type="catalytic activity">
    <reaction evidence="7 8">
        <text>N-terminal L-glutaminyl-[protein] + H2O = N-terminal L-glutamyl-[protein] + NH4(+)</text>
        <dbReference type="Rhea" id="RHEA:50680"/>
        <dbReference type="Rhea" id="RHEA-COMP:12668"/>
        <dbReference type="Rhea" id="RHEA-COMP:12777"/>
        <dbReference type="ChEBI" id="CHEBI:15377"/>
        <dbReference type="ChEBI" id="CHEBI:28938"/>
        <dbReference type="ChEBI" id="CHEBI:64721"/>
        <dbReference type="ChEBI" id="CHEBI:64722"/>
        <dbReference type="EC" id="3.5.1.122"/>
    </reaction>
</comment>
<dbReference type="InterPro" id="IPR039733">
    <property type="entry name" value="NTAQ1"/>
</dbReference>
<dbReference type="Gene3D" id="3.10.620.10">
    <property type="entry name" value="Protein N-terminal glutamine amidohydrolase, alpha beta roll"/>
    <property type="match status" value="1"/>
</dbReference>
<evidence type="ECO:0000256" key="4">
    <source>
        <dbReference type="ARBA" id="ARBA00021247"/>
    </source>
</evidence>
<evidence type="ECO:0000256" key="6">
    <source>
        <dbReference type="ARBA" id="ARBA00029677"/>
    </source>
</evidence>
<dbReference type="OMA" id="GWGTVYS"/>
<evidence type="ECO:0000256" key="3">
    <source>
        <dbReference type="ARBA" id="ARBA00012718"/>
    </source>
</evidence>
<dbReference type="InParanoid" id="A0A1D6M2Z5"/>
<feature type="compositionally biased region" description="Low complexity" evidence="9">
    <location>
        <begin position="13"/>
        <end position="25"/>
    </location>
</feature>
<evidence type="ECO:0000256" key="5">
    <source>
        <dbReference type="ARBA" id="ARBA00022801"/>
    </source>
</evidence>
<keyword evidence="5 8" id="KW-0378">Hydrolase</keyword>
<dbReference type="EMBL" id="CM000782">
    <property type="protein sequence ID" value="AQK85554.1"/>
    <property type="molecule type" value="Genomic_DNA"/>
</dbReference>
<feature type="domain" description="Protein N-terminal glutamine amidohydrolase alpha beta roll" evidence="10">
    <location>
        <begin position="37"/>
        <end position="253"/>
    </location>
</feature>
<dbReference type="GO" id="GO:0070773">
    <property type="term" value="F:protein-N-terminal glutamine amidohydrolase activity"/>
    <property type="evidence" value="ECO:0007669"/>
    <property type="project" value="UniProtKB-UniRule"/>
</dbReference>
<comment type="similarity">
    <text evidence="1 8">Belongs to the NTAQ1 family.</text>
</comment>
<evidence type="ECO:0000313" key="11">
    <source>
        <dbReference type="EMBL" id="AQK85554.1"/>
    </source>
</evidence>
<gene>
    <name evidence="11" type="ORF">ZEAMMB73_Zm00001d038071</name>
</gene>
<organism evidence="11">
    <name type="scientific">Zea mays</name>
    <name type="common">Maize</name>
    <dbReference type="NCBI Taxonomy" id="4577"/>
    <lineage>
        <taxon>Eukaryota</taxon>
        <taxon>Viridiplantae</taxon>
        <taxon>Streptophyta</taxon>
        <taxon>Embryophyta</taxon>
        <taxon>Tracheophyta</taxon>
        <taxon>Spermatophyta</taxon>
        <taxon>Magnoliopsida</taxon>
        <taxon>Liliopsida</taxon>
        <taxon>Poales</taxon>
        <taxon>Poaceae</taxon>
        <taxon>PACMAD clade</taxon>
        <taxon>Panicoideae</taxon>
        <taxon>Andropogonodae</taxon>
        <taxon>Andropogoneae</taxon>
        <taxon>Tripsacinae</taxon>
        <taxon>Zea</taxon>
    </lineage>
</organism>
<dbReference type="PANTHER" id="PTHR13035">
    <property type="entry name" value="PROTEIN N-TERMINAL GLUTAMINE AMIDOHYDROLASE"/>
    <property type="match status" value="1"/>
</dbReference>
<evidence type="ECO:0000256" key="9">
    <source>
        <dbReference type="SAM" id="MobiDB-lite"/>
    </source>
</evidence>
<sequence length="261" mass="29392">MDGGRAAAVGGDPSPIAAPSNPPALSSRPVDVSSFTHTPCYCEENVYMLCNELIRTGVADPAGTDLYVVFISNEEKKVPLWHQKAGHSDDGFICWDYHVICIQVKLTKLLCVSWYFLMCIWKSRRSKEVLDFVWDLDSDLPFPSPLIQYVSEAIQPLSFGNSRYARLFRVVHAPVFLQSFASDRSHMKDPEGNWIQLPPKYEPIVAEDGTTNNLNEYIMMSVGDVADRERMANDVYCNKHGVVLNETIFPEFFAQLPAPHT</sequence>
<evidence type="ECO:0000256" key="8">
    <source>
        <dbReference type="RuleBase" id="RU367082"/>
    </source>
</evidence>
<comment type="function">
    <text evidence="8">Mediates the side-chain deamidation of N-terminal glutamine residues to glutamate, an important step in N-end rule pathway of protein degradation. Conversion of the resulting N-terminal glutamine to glutamate renders the protein susceptible to arginylation, polyubiquitination and degradation as specified by the N-end rule. Does not act on substrates with internal or C-terminal glutamine and does not act on non-glutamine residues in any position.</text>
</comment>
<evidence type="ECO:0000256" key="7">
    <source>
        <dbReference type="ARBA" id="ARBA00048768"/>
    </source>
</evidence>
<evidence type="ECO:0000256" key="2">
    <source>
        <dbReference type="ARBA" id="ARBA00011245"/>
    </source>
</evidence>
<dbReference type="SMR" id="A0A1D6M2Z5"/>